<organism evidence="6 7">
    <name type="scientific">Nocardia cerradoensis</name>
    <dbReference type="NCBI Taxonomy" id="85688"/>
    <lineage>
        <taxon>Bacteria</taxon>
        <taxon>Bacillati</taxon>
        <taxon>Actinomycetota</taxon>
        <taxon>Actinomycetes</taxon>
        <taxon>Mycobacteriales</taxon>
        <taxon>Nocardiaceae</taxon>
        <taxon>Nocardia</taxon>
    </lineage>
</organism>
<dbReference type="GO" id="GO:0016887">
    <property type="term" value="F:ATP hydrolysis activity"/>
    <property type="evidence" value="ECO:0007669"/>
    <property type="project" value="InterPro"/>
</dbReference>
<dbReference type="InterPro" id="IPR017871">
    <property type="entry name" value="ABC_transporter-like_CS"/>
</dbReference>
<dbReference type="EMBL" id="NGAF01000029">
    <property type="protein sequence ID" value="OXR40599.1"/>
    <property type="molecule type" value="Genomic_DNA"/>
</dbReference>
<dbReference type="SUPFAM" id="SSF52540">
    <property type="entry name" value="P-loop containing nucleoside triphosphate hydrolases"/>
    <property type="match status" value="1"/>
</dbReference>
<accession>A0A231GVE7</accession>
<dbReference type="InterPro" id="IPR003439">
    <property type="entry name" value="ABC_transporter-like_ATP-bd"/>
</dbReference>
<dbReference type="PROSITE" id="PS00211">
    <property type="entry name" value="ABC_TRANSPORTER_1"/>
    <property type="match status" value="1"/>
</dbReference>
<dbReference type="GO" id="GO:0005315">
    <property type="term" value="F:phosphate transmembrane transporter activity"/>
    <property type="evidence" value="ECO:0007669"/>
    <property type="project" value="InterPro"/>
</dbReference>
<dbReference type="InterPro" id="IPR027417">
    <property type="entry name" value="P-loop_NTPase"/>
</dbReference>
<dbReference type="PROSITE" id="PS50893">
    <property type="entry name" value="ABC_TRANSPORTER_2"/>
    <property type="match status" value="1"/>
</dbReference>
<evidence type="ECO:0000256" key="2">
    <source>
        <dbReference type="ARBA" id="ARBA00022741"/>
    </source>
</evidence>
<reference evidence="6 7" key="1">
    <citation type="submission" date="2017-07" db="EMBL/GenBank/DDBJ databases">
        <title>First draft Genome Sequence of Nocardia cerradoensis isolated from human infection.</title>
        <authorList>
            <person name="Carrasco G."/>
        </authorList>
    </citation>
    <scope>NUCLEOTIDE SEQUENCE [LARGE SCALE GENOMIC DNA]</scope>
    <source>
        <strain evidence="6 7">CNM20130759</strain>
    </source>
</reference>
<dbReference type="PANTHER" id="PTHR43423:SF1">
    <property type="entry name" value="ABC TRANSPORTER I FAMILY MEMBER 17"/>
    <property type="match status" value="1"/>
</dbReference>
<keyword evidence="4" id="KW-1278">Translocase</keyword>
<keyword evidence="2" id="KW-0547">Nucleotide-binding</keyword>
<dbReference type="Pfam" id="PF00005">
    <property type="entry name" value="ABC_tran"/>
    <property type="match status" value="1"/>
</dbReference>
<keyword evidence="7" id="KW-1185">Reference proteome</keyword>
<evidence type="ECO:0000313" key="7">
    <source>
        <dbReference type="Proteomes" id="UP000215506"/>
    </source>
</evidence>
<dbReference type="GO" id="GO:0035435">
    <property type="term" value="P:phosphate ion transmembrane transport"/>
    <property type="evidence" value="ECO:0007669"/>
    <property type="project" value="InterPro"/>
</dbReference>
<dbReference type="PANTHER" id="PTHR43423">
    <property type="entry name" value="ABC TRANSPORTER I FAMILY MEMBER 17"/>
    <property type="match status" value="1"/>
</dbReference>
<dbReference type="RefSeq" id="WP_094028087.1">
    <property type="nucleotide sequence ID" value="NZ_NGAF01000029.1"/>
</dbReference>
<dbReference type="GO" id="GO:0005524">
    <property type="term" value="F:ATP binding"/>
    <property type="evidence" value="ECO:0007669"/>
    <property type="project" value="UniProtKB-KW"/>
</dbReference>
<feature type="domain" description="ABC transporter" evidence="5">
    <location>
        <begin position="4"/>
        <end position="229"/>
    </location>
</feature>
<gene>
    <name evidence="6" type="primary">artM_2</name>
    <name evidence="6" type="ORF">B7C42_07284</name>
</gene>
<evidence type="ECO:0000256" key="3">
    <source>
        <dbReference type="ARBA" id="ARBA00022840"/>
    </source>
</evidence>
<sequence length="230" mass="24838">MEVVRVAEALFAFEEVVVEREGVRALDGFAAVIPEGGVTAVFGPSGSGKSTMLRLCNRLEVPTAGRVLFRGENLAGLDPLRLRRRVGMCFQRPTPFPGTVAENLRVADPHASEARMEQVLARVALTGSWLDRDATALSGGEAQRMCLARTLITDPQVLLLDEPTSSEDAAAARVIEQAVRELADAGMSVLWVSHDPAQVRRIADRVLRIDHGHSRGIEPSLGPDIEEAAQ</sequence>
<evidence type="ECO:0000256" key="1">
    <source>
        <dbReference type="ARBA" id="ARBA00022448"/>
    </source>
</evidence>
<dbReference type="SMART" id="SM00382">
    <property type="entry name" value="AAA"/>
    <property type="match status" value="1"/>
</dbReference>
<dbReference type="CDD" id="cd03260">
    <property type="entry name" value="ABC_PstB_phosphate_transporter"/>
    <property type="match status" value="1"/>
</dbReference>
<evidence type="ECO:0000313" key="6">
    <source>
        <dbReference type="EMBL" id="OXR40599.1"/>
    </source>
</evidence>
<protein>
    <submittedName>
        <fullName evidence="6">Arginine transport ATP-binding protein ArtM</fullName>
    </submittedName>
</protein>
<name>A0A231GVE7_9NOCA</name>
<dbReference type="GO" id="GO:0016020">
    <property type="term" value="C:membrane"/>
    <property type="evidence" value="ECO:0007669"/>
    <property type="project" value="InterPro"/>
</dbReference>
<dbReference type="InterPro" id="IPR005670">
    <property type="entry name" value="PstB-like"/>
</dbReference>
<dbReference type="Proteomes" id="UP000215506">
    <property type="component" value="Unassembled WGS sequence"/>
</dbReference>
<evidence type="ECO:0000259" key="5">
    <source>
        <dbReference type="PROSITE" id="PS50893"/>
    </source>
</evidence>
<comment type="caution">
    <text evidence="6">The sequence shown here is derived from an EMBL/GenBank/DDBJ whole genome shotgun (WGS) entry which is preliminary data.</text>
</comment>
<dbReference type="Gene3D" id="3.40.50.300">
    <property type="entry name" value="P-loop containing nucleotide triphosphate hydrolases"/>
    <property type="match status" value="1"/>
</dbReference>
<keyword evidence="3 6" id="KW-0067">ATP-binding</keyword>
<keyword evidence="1" id="KW-0813">Transport</keyword>
<dbReference type="AlphaFoldDB" id="A0A231GVE7"/>
<dbReference type="InterPro" id="IPR003593">
    <property type="entry name" value="AAA+_ATPase"/>
</dbReference>
<evidence type="ECO:0000256" key="4">
    <source>
        <dbReference type="ARBA" id="ARBA00022967"/>
    </source>
</evidence>
<proteinExistence type="predicted"/>